<proteinExistence type="predicted"/>
<evidence type="ECO:0000313" key="2">
    <source>
        <dbReference type="EMBL" id="JAD46310.1"/>
    </source>
</evidence>
<sequence>MHACLNWNPMLAFTRLVIIFLVAVDESLG</sequence>
<dbReference type="EMBL" id="GBRH01251585">
    <property type="protein sequence ID" value="JAD46310.1"/>
    <property type="molecule type" value="Transcribed_RNA"/>
</dbReference>
<reference evidence="2" key="1">
    <citation type="submission" date="2014-09" db="EMBL/GenBank/DDBJ databases">
        <authorList>
            <person name="Magalhaes I.L.F."/>
            <person name="Oliveira U."/>
            <person name="Santos F.R."/>
            <person name="Vidigal T.H.D.A."/>
            <person name="Brescovit A.D."/>
            <person name="Santos A.J."/>
        </authorList>
    </citation>
    <scope>NUCLEOTIDE SEQUENCE</scope>
    <source>
        <tissue evidence="2">Shoot tissue taken approximately 20 cm above the soil surface</tissue>
    </source>
</reference>
<accession>A0A0A9ABE6</accession>
<name>A0A0A9ABE6_ARUDO</name>
<keyword evidence="1" id="KW-0472">Membrane</keyword>
<organism evidence="2">
    <name type="scientific">Arundo donax</name>
    <name type="common">Giant reed</name>
    <name type="synonym">Donax arundinaceus</name>
    <dbReference type="NCBI Taxonomy" id="35708"/>
    <lineage>
        <taxon>Eukaryota</taxon>
        <taxon>Viridiplantae</taxon>
        <taxon>Streptophyta</taxon>
        <taxon>Embryophyta</taxon>
        <taxon>Tracheophyta</taxon>
        <taxon>Spermatophyta</taxon>
        <taxon>Magnoliopsida</taxon>
        <taxon>Liliopsida</taxon>
        <taxon>Poales</taxon>
        <taxon>Poaceae</taxon>
        <taxon>PACMAD clade</taxon>
        <taxon>Arundinoideae</taxon>
        <taxon>Arundineae</taxon>
        <taxon>Arundo</taxon>
    </lineage>
</organism>
<keyword evidence="1" id="KW-1133">Transmembrane helix</keyword>
<dbReference type="AlphaFoldDB" id="A0A0A9ABE6"/>
<evidence type="ECO:0000256" key="1">
    <source>
        <dbReference type="SAM" id="Phobius"/>
    </source>
</evidence>
<keyword evidence="1" id="KW-0812">Transmembrane</keyword>
<feature type="transmembrane region" description="Helical" evidence="1">
    <location>
        <begin position="6"/>
        <end position="24"/>
    </location>
</feature>
<protein>
    <submittedName>
        <fullName evidence="2">Uncharacterized protein</fullName>
    </submittedName>
</protein>
<reference evidence="2" key="2">
    <citation type="journal article" date="2015" name="Data Brief">
        <title>Shoot transcriptome of the giant reed, Arundo donax.</title>
        <authorList>
            <person name="Barrero R.A."/>
            <person name="Guerrero F.D."/>
            <person name="Moolhuijzen P."/>
            <person name="Goolsby J.A."/>
            <person name="Tidwell J."/>
            <person name="Bellgard S.E."/>
            <person name="Bellgard M.I."/>
        </authorList>
    </citation>
    <scope>NUCLEOTIDE SEQUENCE</scope>
    <source>
        <tissue evidence="2">Shoot tissue taken approximately 20 cm above the soil surface</tissue>
    </source>
</reference>